<dbReference type="Gene3D" id="1.20.1740.10">
    <property type="entry name" value="Amino acid/polyamine transporter I"/>
    <property type="match status" value="1"/>
</dbReference>
<dbReference type="EMBL" id="PXYL01000002">
    <property type="protein sequence ID" value="PSJ62920.1"/>
    <property type="molecule type" value="Genomic_DNA"/>
</dbReference>
<evidence type="ECO:0000256" key="4">
    <source>
        <dbReference type="ARBA" id="ARBA00022989"/>
    </source>
</evidence>
<dbReference type="Pfam" id="PF13520">
    <property type="entry name" value="AA_permease_2"/>
    <property type="match status" value="1"/>
</dbReference>
<keyword evidence="5 6" id="KW-0472">Membrane</keyword>
<dbReference type="PIRSF" id="PIRSF006060">
    <property type="entry name" value="AA_transporter"/>
    <property type="match status" value="1"/>
</dbReference>
<dbReference type="InterPro" id="IPR050367">
    <property type="entry name" value="APC_superfamily"/>
</dbReference>
<feature type="transmembrane region" description="Helical" evidence="6">
    <location>
        <begin position="7"/>
        <end position="28"/>
    </location>
</feature>
<dbReference type="InterPro" id="IPR002293">
    <property type="entry name" value="AA/rel_permease1"/>
</dbReference>
<feature type="transmembrane region" description="Helical" evidence="6">
    <location>
        <begin position="76"/>
        <end position="97"/>
    </location>
</feature>
<evidence type="ECO:0000313" key="7">
    <source>
        <dbReference type="EMBL" id="PSJ62920.1"/>
    </source>
</evidence>
<feature type="transmembrane region" description="Helical" evidence="6">
    <location>
        <begin position="264"/>
        <end position="291"/>
    </location>
</feature>
<keyword evidence="8" id="KW-1185">Reference proteome</keyword>
<keyword evidence="4 6" id="KW-1133">Transmembrane helix</keyword>
<protein>
    <submittedName>
        <fullName evidence="7">Amino acid permease</fullName>
    </submittedName>
</protein>
<proteinExistence type="predicted"/>
<dbReference type="PANTHER" id="PTHR42770">
    <property type="entry name" value="AMINO ACID TRANSPORTER-RELATED"/>
    <property type="match status" value="1"/>
</dbReference>
<feature type="transmembrane region" description="Helical" evidence="6">
    <location>
        <begin position="217"/>
        <end position="237"/>
    </location>
</feature>
<evidence type="ECO:0000256" key="1">
    <source>
        <dbReference type="ARBA" id="ARBA00004651"/>
    </source>
</evidence>
<organism evidence="7 8">
    <name type="scientific">Pseudaminobacter soli</name>
    <name type="common">ex Li et al. 2025</name>
    <dbReference type="NCBI Taxonomy" id="1295366"/>
    <lineage>
        <taxon>Bacteria</taxon>
        <taxon>Pseudomonadati</taxon>
        <taxon>Pseudomonadota</taxon>
        <taxon>Alphaproteobacteria</taxon>
        <taxon>Hyphomicrobiales</taxon>
        <taxon>Phyllobacteriaceae</taxon>
        <taxon>Pseudaminobacter</taxon>
    </lineage>
</organism>
<feature type="transmembrane region" description="Helical" evidence="6">
    <location>
        <begin position="179"/>
        <end position="205"/>
    </location>
</feature>
<feature type="transmembrane region" description="Helical" evidence="6">
    <location>
        <begin position="338"/>
        <end position="355"/>
    </location>
</feature>
<evidence type="ECO:0000256" key="6">
    <source>
        <dbReference type="SAM" id="Phobius"/>
    </source>
</evidence>
<feature type="transmembrane region" description="Helical" evidence="6">
    <location>
        <begin position="34"/>
        <end position="55"/>
    </location>
</feature>
<dbReference type="GO" id="GO:0022857">
    <property type="term" value="F:transmembrane transporter activity"/>
    <property type="evidence" value="ECO:0007669"/>
    <property type="project" value="InterPro"/>
</dbReference>
<feature type="transmembrane region" description="Helical" evidence="6">
    <location>
        <begin position="312"/>
        <end position="332"/>
    </location>
</feature>
<evidence type="ECO:0000313" key="8">
    <source>
        <dbReference type="Proteomes" id="UP000240653"/>
    </source>
</evidence>
<keyword evidence="2" id="KW-1003">Cell membrane</keyword>
<comment type="caution">
    <text evidence="7">The sequence shown here is derived from an EMBL/GenBank/DDBJ whole genome shotgun (WGS) entry which is preliminary data.</text>
</comment>
<sequence length="425" mass="43857">MNVWSVTALGIGSMVGAGIFALLGQATLLAGRDVLLSFLIGGVIALLAGYSFARLSARYPERGGLIDYLAEAFPKGLFAGTLSLVYLVTLIVTVAVVGKSFGAYAAQLIFGDAAGRGIANTLAVLMVLAIAFINLVGSGAVGRAEILLVVIKLGILVLLIAASLSGFNSGILAKWPSVGWATLTASVGLTFFAYAGFGMMANAAASVADPKKVMPRAIFLAISLVILLYLALALVILGNLPADRLAHYADTAVAAAAKPVLGQIGYTIVAIGGLLATASATNATMFSILNLNADLAQQGKLPQFFGQSELHVPRGFPIAVAIALALILAFPLGAIANLAGVTFLIAYLAVLAAHWRLRETAGGMRLPIVLGAVLMAGVLLGSLIHLGREQPAGLLLICLMLLICAASEWLIGREEYRSPKPPAQE</sequence>
<feature type="transmembrane region" description="Helical" evidence="6">
    <location>
        <begin position="367"/>
        <end position="386"/>
    </location>
</feature>
<dbReference type="OrthoDB" id="7065842at2"/>
<dbReference type="Proteomes" id="UP000240653">
    <property type="component" value="Unassembled WGS sequence"/>
</dbReference>
<dbReference type="RefSeq" id="WP_106722825.1">
    <property type="nucleotide sequence ID" value="NZ_PXYL01000002.1"/>
</dbReference>
<evidence type="ECO:0000256" key="3">
    <source>
        <dbReference type="ARBA" id="ARBA00022692"/>
    </source>
</evidence>
<reference evidence="7 8" key="1">
    <citation type="submission" date="2018-03" db="EMBL/GenBank/DDBJ databases">
        <title>The draft genome of Mesorhizobium soli JCM 19897.</title>
        <authorList>
            <person name="Li L."/>
            <person name="Liu L."/>
            <person name="Liang L."/>
            <person name="Wang T."/>
            <person name="Zhang X."/>
        </authorList>
    </citation>
    <scope>NUCLEOTIDE SEQUENCE [LARGE SCALE GENOMIC DNA]</scope>
    <source>
        <strain evidence="7 8">JCM 19897</strain>
    </source>
</reference>
<evidence type="ECO:0000256" key="5">
    <source>
        <dbReference type="ARBA" id="ARBA00023136"/>
    </source>
</evidence>
<feature type="transmembrane region" description="Helical" evidence="6">
    <location>
        <begin position="392"/>
        <end position="411"/>
    </location>
</feature>
<accession>A0A2P7SK96</accession>
<feature type="transmembrane region" description="Helical" evidence="6">
    <location>
        <begin position="146"/>
        <end position="167"/>
    </location>
</feature>
<dbReference type="PANTHER" id="PTHR42770:SF11">
    <property type="entry name" value="INNER MEMBRANE TRANSPORT PROTEIN YBAT"/>
    <property type="match status" value="1"/>
</dbReference>
<feature type="transmembrane region" description="Helical" evidence="6">
    <location>
        <begin position="117"/>
        <end position="137"/>
    </location>
</feature>
<name>A0A2P7SK96_9HYPH</name>
<keyword evidence="3 6" id="KW-0812">Transmembrane</keyword>
<evidence type="ECO:0000256" key="2">
    <source>
        <dbReference type="ARBA" id="ARBA00022475"/>
    </source>
</evidence>
<dbReference type="AlphaFoldDB" id="A0A2P7SK96"/>
<comment type="subcellular location">
    <subcellularLocation>
        <location evidence="1">Cell membrane</location>
        <topology evidence="1">Multi-pass membrane protein</topology>
    </subcellularLocation>
</comment>
<gene>
    <name evidence="7" type="ORF">C7I85_04935</name>
</gene>
<dbReference type="GO" id="GO:0005886">
    <property type="term" value="C:plasma membrane"/>
    <property type="evidence" value="ECO:0007669"/>
    <property type="project" value="UniProtKB-SubCell"/>
</dbReference>